<keyword evidence="2" id="KW-1185">Reference proteome</keyword>
<proteinExistence type="predicted"/>
<organism evidence="1 2">
    <name type="scientific">Gossypium australe</name>
    <dbReference type="NCBI Taxonomy" id="47621"/>
    <lineage>
        <taxon>Eukaryota</taxon>
        <taxon>Viridiplantae</taxon>
        <taxon>Streptophyta</taxon>
        <taxon>Embryophyta</taxon>
        <taxon>Tracheophyta</taxon>
        <taxon>Spermatophyta</taxon>
        <taxon>Magnoliopsida</taxon>
        <taxon>eudicotyledons</taxon>
        <taxon>Gunneridae</taxon>
        <taxon>Pentapetalae</taxon>
        <taxon>rosids</taxon>
        <taxon>malvids</taxon>
        <taxon>Malvales</taxon>
        <taxon>Malvaceae</taxon>
        <taxon>Malvoideae</taxon>
        <taxon>Gossypium</taxon>
    </lineage>
</organism>
<reference evidence="2" key="1">
    <citation type="journal article" date="2019" name="Plant Biotechnol. J.">
        <title>Genome sequencing of the Australian wild diploid species Gossypium australe highlights disease resistance and delayed gland morphogenesis.</title>
        <authorList>
            <person name="Cai Y."/>
            <person name="Cai X."/>
            <person name="Wang Q."/>
            <person name="Wang P."/>
            <person name="Zhang Y."/>
            <person name="Cai C."/>
            <person name="Xu Y."/>
            <person name="Wang K."/>
            <person name="Zhou Z."/>
            <person name="Wang C."/>
            <person name="Geng S."/>
            <person name="Li B."/>
            <person name="Dong Q."/>
            <person name="Hou Y."/>
            <person name="Wang H."/>
            <person name="Ai P."/>
            <person name="Liu Z."/>
            <person name="Yi F."/>
            <person name="Sun M."/>
            <person name="An G."/>
            <person name="Cheng J."/>
            <person name="Zhang Y."/>
            <person name="Shi Q."/>
            <person name="Xie Y."/>
            <person name="Shi X."/>
            <person name="Chang Y."/>
            <person name="Huang F."/>
            <person name="Chen Y."/>
            <person name="Hong S."/>
            <person name="Mi L."/>
            <person name="Sun Q."/>
            <person name="Zhang L."/>
            <person name="Zhou B."/>
            <person name="Peng R."/>
            <person name="Zhang X."/>
            <person name="Liu F."/>
        </authorList>
    </citation>
    <scope>NUCLEOTIDE SEQUENCE [LARGE SCALE GENOMIC DNA]</scope>
    <source>
        <strain evidence="2">cv. PA1801</strain>
    </source>
</reference>
<dbReference type="OrthoDB" id="2272416at2759"/>
<name>A0A5B6WN67_9ROSI</name>
<sequence length="137" mass="15438">MMLKVMRLPQFGGAASSGSRPASKSRGRVAKEAFFQMMNEWFTEYVRTNPAAQHPPPTPFPQSIPLAPQVLEPVCLSESPVDKIRKYGVEEFRATVDDDPEIVELWLENMIRVFDELSCTPSECVKCVVSLLKDTVY</sequence>
<comment type="caution">
    <text evidence="1">The sequence shown here is derived from an EMBL/GenBank/DDBJ whole genome shotgun (WGS) entry which is preliminary data.</text>
</comment>
<accession>A0A5B6WN67</accession>
<gene>
    <name evidence="1" type="ORF">EPI10_004971</name>
</gene>
<evidence type="ECO:0000313" key="2">
    <source>
        <dbReference type="Proteomes" id="UP000325315"/>
    </source>
</evidence>
<evidence type="ECO:0000313" key="1">
    <source>
        <dbReference type="EMBL" id="KAA3482748.1"/>
    </source>
</evidence>
<dbReference type="Proteomes" id="UP000325315">
    <property type="component" value="Unassembled WGS sequence"/>
</dbReference>
<dbReference type="AlphaFoldDB" id="A0A5B6WN67"/>
<dbReference type="EMBL" id="SMMG02000002">
    <property type="protein sequence ID" value="KAA3482748.1"/>
    <property type="molecule type" value="Genomic_DNA"/>
</dbReference>
<protein>
    <submittedName>
        <fullName evidence="1">Chaperone surA</fullName>
    </submittedName>
</protein>